<comment type="caution">
    <text evidence="1">The sequence shown here is derived from an EMBL/GenBank/DDBJ whole genome shotgun (WGS) entry which is preliminary data.</text>
</comment>
<evidence type="ECO:0000313" key="1">
    <source>
        <dbReference type="EMBL" id="PPE71787.1"/>
    </source>
</evidence>
<keyword evidence="2" id="KW-1185">Reference proteome</keyword>
<protein>
    <submittedName>
        <fullName evidence="1">Uncharacterized protein</fullName>
    </submittedName>
</protein>
<reference evidence="1 2" key="1">
    <citation type="submission" date="2018-02" db="EMBL/GenBank/DDBJ databases">
        <title>Genome sequencing of Solimonas sp. HR-BB.</title>
        <authorList>
            <person name="Lee Y."/>
            <person name="Jeon C.O."/>
        </authorList>
    </citation>
    <scope>NUCLEOTIDE SEQUENCE [LARGE SCALE GENOMIC DNA]</scope>
    <source>
        <strain evidence="1 2">HR-BB</strain>
    </source>
</reference>
<dbReference type="OrthoDB" id="5816585at2"/>
<accession>A0A2S5TAB2</accession>
<organism evidence="1 2">
    <name type="scientific">Solimonas fluminis</name>
    <dbReference type="NCBI Taxonomy" id="2086571"/>
    <lineage>
        <taxon>Bacteria</taxon>
        <taxon>Pseudomonadati</taxon>
        <taxon>Pseudomonadota</taxon>
        <taxon>Gammaproteobacteria</taxon>
        <taxon>Nevskiales</taxon>
        <taxon>Nevskiaceae</taxon>
        <taxon>Solimonas</taxon>
    </lineage>
</organism>
<dbReference type="Proteomes" id="UP000238220">
    <property type="component" value="Unassembled WGS sequence"/>
</dbReference>
<dbReference type="AlphaFoldDB" id="A0A2S5TAB2"/>
<gene>
    <name evidence="1" type="ORF">C3942_21780</name>
</gene>
<sequence>MSGAEEGALPFADDPALDALAAEAAAAQQPPAAGQAQQQTAADNREAAMLAVAVGLSLISKGVEKVKGVKVVFGQETLAEGADAVAPLLAKHNGKMPPWVMQYREELGAAVFAGKIAFQVWLAIKEAESGAAAPAAA</sequence>
<dbReference type="RefSeq" id="WP_104232468.1">
    <property type="nucleotide sequence ID" value="NZ_PSNW01000027.1"/>
</dbReference>
<name>A0A2S5TAB2_9GAMM</name>
<proteinExistence type="predicted"/>
<dbReference type="EMBL" id="PSNW01000027">
    <property type="protein sequence ID" value="PPE71787.1"/>
    <property type="molecule type" value="Genomic_DNA"/>
</dbReference>
<evidence type="ECO:0000313" key="2">
    <source>
        <dbReference type="Proteomes" id="UP000238220"/>
    </source>
</evidence>